<dbReference type="EMBL" id="CP037900">
    <property type="protein sequence ID" value="QBP08653.1"/>
    <property type="molecule type" value="Genomic_DNA"/>
</dbReference>
<dbReference type="GO" id="GO:0003677">
    <property type="term" value="F:DNA binding"/>
    <property type="evidence" value="ECO:0007669"/>
    <property type="project" value="UniProtKB-KW"/>
</dbReference>
<gene>
    <name evidence="5" type="ORF">DDF84_002280</name>
</gene>
<dbReference type="SMART" id="SM00421">
    <property type="entry name" value="HTH_LUXR"/>
    <property type="match status" value="1"/>
</dbReference>
<evidence type="ECO:0000313" key="5">
    <source>
        <dbReference type="EMBL" id="QBP08653.1"/>
    </source>
</evidence>
<dbReference type="SUPFAM" id="SSF46894">
    <property type="entry name" value="C-terminal effector domain of the bipartite response regulators"/>
    <property type="match status" value="1"/>
</dbReference>
<keyword evidence="1" id="KW-0597">Phosphoprotein</keyword>
<dbReference type="GO" id="GO:0006355">
    <property type="term" value="P:regulation of DNA-templated transcription"/>
    <property type="evidence" value="ECO:0007669"/>
    <property type="project" value="InterPro"/>
</dbReference>
<dbReference type="SMART" id="SM00448">
    <property type="entry name" value="REC"/>
    <property type="match status" value="1"/>
</dbReference>
<dbReference type="OrthoDB" id="9816469at2"/>
<evidence type="ECO:0000256" key="3">
    <source>
        <dbReference type="ARBA" id="ARBA00023125"/>
    </source>
</evidence>
<dbReference type="InterPro" id="IPR011006">
    <property type="entry name" value="CheY-like_superfamily"/>
</dbReference>
<evidence type="ECO:0000256" key="1">
    <source>
        <dbReference type="ARBA" id="ARBA00022553"/>
    </source>
</evidence>
<dbReference type="PANTHER" id="PTHR43214:SF41">
    <property type="entry name" value="NITRATE_NITRITE RESPONSE REGULATOR PROTEIN NARP"/>
    <property type="match status" value="1"/>
</dbReference>
<dbReference type="Pfam" id="PF00196">
    <property type="entry name" value="GerE"/>
    <property type="match status" value="1"/>
</dbReference>
<dbReference type="PRINTS" id="PR00038">
    <property type="entry name" value="HTHLUXR"/>
</dbReference>
<reference evidence="5 6" key="1">
    <citation type="submission" date="2019-03" db="EMBL/GenBank/DDBJ databases">
        <title>Comparative insights into the high quality Complete genome sequence of highly metal resistant Cupriavidus metallidurans strain BS1 isolated from a gold-copper mine.</title>
        <authorList>
            <person name="Mazhar H.S."/>
            <person name="Rensing C."/>
        </authorList>
    </citation>
    <scope>NUCLEOTIDE SEQUENCE [LARGE SCALE GENOMIC DNA]</scope>
    <source>
        <strain evidence="5 6">BS1</strain>
    </source>
</reference>
<dbReference type="InterPro" id="IPR000792">
    <property type="entry name" value="Tscrpt_reg_LuxR_C"/>
</dbReference>
<keyword evidence="4" id="KW-0804">Transcription</keyword>
<sequence length="207" mass="21984">MSNALVIDNHPGVRAAASAALMESMGFEEVRLATTATEALEELRTRQRPDLVMVDLDLGDLPGDAVVEEVVSHHPSTRVLVLSAASGAAERALLSGAHGYVDKGNGIGGIEHAVRAVMSGYAAFPLALLTTIRRAANAPVDPIYVLSRRELTVMRFLAAGHSNKAISVVLGISNKTVSSHKASIMTKLGFRSLIDLAEFARRHHLAC</sequence>
<dbReference type="PROSITE" id="PS50043">
    <property type="entry name" value="HTH_LUXR_2"/>
    <property type="match status" value="1"/>
</dbReference>
<accession>A0A132HH80</accession>
<proteinExistence type="predicted"/>
<name>A0A132HH80_9BURK</name>
<dbReference type="AlphaFoldDB" id="A0A132HH80"/>
<dbReference type="CDD" id="cd06170">
    <property type="entry name" value="LuxR_C_like"/>
    <property type="match status" value="1"/>
</dbReference>
<dbReference type="PROSITE" id="PS50110">
    <property type="entry name" value="RESPONSE_REGULATORY"/>
    <property type="match status" value="1"/>
</dbReference>
<dbReference type="PANTHER" id="PTHR43214">
    <property type="entry name" value="TWO-COMPONENT RESPONSE REGULATOR"/>
    <property type="match status" value="1"/>
</dbReference>
<dbReference type="PROSITE" id="PS00622">
    <property type="entry name" value="HTH_LUXR_1"/>
    <property type="match status" value="1"/>
</dbReference>
<protein>
    <submittedName>
        <fullName evidence="5">Response regulator transcription factor</fullName>
    </submittedName>
</protein>
<keyword evidence="3" id="KW-0238">DNA-binding</keyword>
<dbReference type="RefSeq" id="WP_017514921.1">
    <property type="nucleotide sequence ID" value="NZ_CP037900.1"/>
</dbReference>
<dbReference type="Pfam" id="PF00072">
    <property type="entry name" value="Response_reg"/>
    <property type="match status" value="1"/>
</dbReference>
<dbReference type="SUPFAM" id="SSF52172">
    <property type="entry name" value="CheY-like"/>
    <property type="match status" value="1"/>
</dbReference>
<dbReference type="InterPro" id="IPR016032">
    <property type="entry name" value="Sig_transdc_resp-reg_C-effctor"/>
</dbReference>
<dbReference type="CDD" id="cd17535">
    <property type="entry name" value="REC_NarL-like"/>
    <property type="match status" value="1"/>
</dbReference>
<evidence type="ECO:0000313" key="6">
    <source>
        <dbReference type="Proteomes" id="UP000253772"/>
    </source>
</evidence>
<dbReference type="Proteomes" id="UP000253772">
    <property type="component" value="Chromosome c1"/>
</dbReference>
<dbReference type="InterPro" id="IPR039420">
    <property type="entry name" value="WalR-like"/>
</dbReference>
<evidence type="ECO:0000256" key="2">
    <source>
        <dbReference type="ARBA" id="ARBA00023015"/>
    </source>
</evidence>
<dbReference type="InterPro" id="IPR001789">
    <property type="entry name" value="Sig_transdc_resp-reg_receiver"/>
</dbReference>
<dbReference type="GO" id="GO:0000160">
    <property type="term" value="P:phosphorelay signal transduction system"/>
    <property type="evidence" value="ECO:0007669"/>
    <property type="project" value="InterPro"/>
</dbReference>
<keyword evidence="2" id="KW-0805">Transcription regulation</keyword>
<organism evidence="5 6">
    <name type="scientific">Cupriavidus metallidurans</name>
    <dbReference type="NCBI Taxonomy" id="119219"/>
    <lineage>
        <taxon>Bacteria</taxon>
        <taxon>Pseudomonadati</taxon>
        <taxon>Pseudomonadota</taxon>
        <taxon>Betaproteobacteria</taxon>
        <taxon>Burkholderiales</taxon>
        <taxon>Burkholderiaceae</taxon>
        <taxon>Cupriavidus</taxon>
    </lineage>
</organism>
<evidence type="ECO:0000256" key="4">
    <source>
        <dbReference type="ARBA" id="ARBA00023163"/>
    </source>
</evidence>
<dbReference type="Gene3D" id="3.40.50.2300">
    <property type="match status" value="1"/>
</dbReference>
<dbReference type="InterPro" id="IPR058245">
    <property type="entry name" value="NreC/VraR/RcsB-like_REC"/>
</dbReference>